<organism evidence="1 2">
    <name type="scientific">Corynebacterium lemuris</name>
    <dbReference type="NCBI Taxonomy" id="1859292"/>
    <lineage>
        <taxon>Bacteria</taxon>
        <taxon>Bacillati</taxon>
        <taxon>Actinomycetota</taxon>
        <taxon>Actinomycetes</taxon>
        <taxon>Mycobacteriales</taxon>
        <taxon>Corynebacteriaceae</taxon>
        <taxon>Corynebacterium</taxon>
    </lineage>
</organism>
<reference evidence="1 2" key="1">
    <citation type="submission" date="2022-08" db="EMBL/GenBank/DDBJ databases">
        <title>YIM 101645 draft genome.</title>
        <authorList>
            <person name="Chen X."/>
        </authorList>
    </citation>
    <scope>NUCLEOTIDE SEQUENCE [LARGE SCALE GENOMIC DNA]</scope>
    <source>
        <strain evidence="1 2">YIM 101645</strain>
    </source>
</reference>
<dbReference type="EMBL" id="JANWTC010000006">
    <property type="protein sequence ID" value="MCS5479807.1"/>
    <property type="molecule type" value="Genomic_DNA"/>
</dbReference>
<protein>
    <submittedName>
        <fullName evidence="1">Uncharacterized protein</fullName>
    </submittedName>
</protein>
<comment type="caution">
    <text evidence="1">The sequence shown here is derived from an EMBL/GenBank/DDBJ whole genome shotgun (WGS) entry which is preliminary data.</text>
</comment>
<evidence type="ECO:0000313" key="1">
    <source>
        <dbReference type="EMBL" id="MCS5479807.1"/>
    </source>
</evidence>
<proteinExistence type="predicted"/>
<dbReference type="Proteomes" id="UP001205965">
    <property type="component" value="Unassembled WGS sequence"/>
</dbReference>
<dbReference type="RefSeq" id="WP_259427877.1">
    <property type="nucleotide sequence ID" value="NZ_JANWTC010000006.1"/>
</dbReference>
<accession>A0ABT2FX36</accession>
<evidence type="ECO:0000313" key="2">
    <source>
        <dbReference type="Proteomes" id="UP001205965"/>
    </source>
</evidence>
<gene>
    <name evidence="1" type="ORF">NYP18_09055</name>
</gene>
<name>A0ABT2FX36_9CORY</name>
<sequence length="193" mass="21175">MSENMSGPEKCIKLSPVEAIRWDGNNLDEVAAFAPGSWAPYGDVLVLSSSASLTPGNWVVKGADGRVWPVSAADFARDYRPQAQGVVVNVSVAEESYTADELQAIVQKLNLENRVRMRPRLGNFAGMLPTMGDKEKIGELRASNDQRGEQLDNLEDQIARLVEGLRTVEKWTGNDLLIAGLVHDGIIRQEDLE</sequence>
<keyword evidence="2" id="KW-1185">Reference proteome</keyword>